<dbReference type="AlphaFoldDB" id="A0A2T3HT41"/>
<proteinExistence type="predicted"/>
<accession>A0A2T3HT41</accession>
<organism evidence="1 2">
    <name type="scientific">Photobacterium aquimaris</name>
    <dbReference type="NCBI Taxonomy" id="512643"/>
    <lineage>
        <taxon>Bacteria</taxon>
        <taxon>Pseudomonadati</taxon>
        <taxon>Pseudomonadota</taxon>
        <taxon>Gammaproteobacteria</taxon>
        <taxon>Vibrionales</taxon>
        <taxon>Vibrionaceae</taxon>
        <taxon>Photobacterium</taxon>
    </lineage>
</organism>
<evidence type="ECO:0000313" key="1">
    <source>
        <dbReference type="EMBL" id="PST97926.1"/>
    </source>
</evidence>
<dbReference type="EMBL" id="PYLY01000057">
    <property type="protein sequence ID" value="PST97926.1"/>
    <property type="molecule type" value="Genomic_DNA"/>
</dbReference>
<reference evidence="1 2" key="1">
    <citation type="submission" date="2018-03" db="EMBL/GenBank/DDBJ databases">
        <title>Whole genome sequencing of Histamine producing bacteria.</title>
        <authorList>
            <person name="Butler K."/>
        </authorList>
    </citation>
    <scope>NUCLEOTIDE SEQUENCE [LARGE SCALE GENOMIC DNA]</scope>
    <source>
        <strain evidence="1 2">DSM 23343</strain>
    </source>
</reference>
<name>A0A2T3HT41_9GAMM</name>
<protein>
    <submittedName>
        <fullName evidence="1">Uncharacterized protein</fullName>
    </submittedName>
</protein>
<dbReference type="RefSeq" id="WP_060999080.1">
    <property type="nucleotide sequence ID" value="NZ_LNQZ01000020.1"/>
</dbReference>
<dbReference type="Proteomes" id="UP000241858">
    <property type="component" value="Unassembled WGS sequence"/>
</dbReference>
<evidence type="ECO:0000313" key="2">
    <source>
        <dbReference type="Proteomes" id="UP000241858"/>
    </source>
</evidence>
<dbReference type="OrthoDB" id="5830125at2"/>
<comment type="caution">
    <text evidence="1">The sequence shown here is derived from an EMBL/GenBank/DDBJ whole genome shotgun (WGS) entry which is preliminary data.</text>
</comment>
<gene>
    <name evidence="1" type="ORF">C0W81_18745</name>
</gene>
<sequence>MSLEQQIGALVKASENLTGAVNGKIGEIDTRLAKALTDLEHWKATTSYVQKYSISYAENSTEADRNTGHHNLIKIYTITDAYAAINPWIHLGWTGGNQVGAGHFCSLAQSHAGYTGQQAMFARRGHGELRFFIDRTNQNNAPVYIALKNQSFNNASLRLDMASYMALGVEPKGAVALDTWLADNPNVVEIELLDITTQPVSGVSL</sequence>